<proteinExistence type="inferred from homology"/>
<evidence type="ECO:0000256" key="1">
    <source>
        <dbReference type="ARBA" id="ARBA00006224"/>
    </source>
</evidence>
<reference evidence="4" key="3">
    <citation type="submission" date="2025-08" db="UniProtKB">
        <authorList>
            <consortium name="Ensembl"/>
        </authorList>
    </citation>
    <scope>IDENTIFICATION</scope>
    <source>
        <strain evidence="4">HNI</strain>
    </source>
</reference>
<reference key="1">
    <citation type="journal article" date="2007" name="Nature">
        <title>The medaka draft genome and insights into vertebrate genome evolution.</title>
        <authorList>
            <person name="Kasahara M."/>
            <person name="Naruse K."/>
            <person name="Sasaki S."/>
            <person name="Nakatani Y."/>
            <person name="Qu W."/>
            <person name="Ahsan B."/>
            <person name="Yamada T."/>
            <person name="Nagayasu Y."/>
            <person name="Doi K."/>
            <person name="Kasai Y."/>
            <person name="Jindo T."/>
            <person name="Kobayashi D."/>
            <person name="Shimada A."/>
            <person name="Toyoda A."/>
            <person name="Kuroki Y."/>
            <person name="Fujiyama A."/>
            <person name="Sasaki T."/>
            <person name="Shimizu A."/>
            <person name="Asakawa S."/>
            <person name="Shimizu N."/>
            <person name="Hashimoto S."/>
            <person name="Yang J."/>
            <person name="Lee Y."/>
            <person name="Matsushima K."/>
            <person name="Sugano S."/>
            <person name="Sakaizumi M."/>
            <person name="Narita T."/>
            <person name="Ohishi K."/>
            <person name="Haga S."/>
            <person name="Ohta F."/>
            <person name="Nomoto H."/>
            <person name="Nogata K."/>
            <person name="Morishita T."/>
            <person name="Endo T."/>
            <person name="Shin-I T."/>
            <person name="Takeda H."/>
            <person name="Morishita S."/>
            <person name="Kohara Y."/>
        </authorList>
    </citation>
    <scope>NUCLEOTIDE SEQUENCE [LARGE SCALE GENOMIC DNA]</scope>
    <source>
        <strain>Hd-rR</strain>
    </source>
</reference>
<reference evidence="4" key="4">
    <citation type="submission" date="2025-09" db="UniProtKB">
        <authorList>
            <consortium name="Ensembl"/>
        </authorList>
    </citation>
    <scope>IDENTIFICATION</scope>
    <source>
        <strain evidence="4">HNI</strain>
    </source>
</reference>
<protein>
    <recommendedName>
        <fullName evidence="2">WASH complex subunit 5</fullName>
    </recommendedName>
    <alternativeName>
        <fullName evidence="3">WASH complex subunit strumpellin</fullName>
    </alternativeName>
</protein>
<evidence type="ECO:0000313" key="4">
    <source>
        <dbReference type="Ensembl" id="ENSORLP00020034044.1"/>
    </source>
</evidence>
<dbReference type="PANTHER" id="PTHR15691:SF6">
    <property type="entry name" value="WASH COMPLEX SUBUNIT 5"/>
    <property type="match status" value="1"/>
</dbReference>
<reference evidence="4 5" key="2">
    <citation type="submission" date="2017-04" db="EMBL/GenBank/DDBJ databases">
        <title>CpG methylation of centromeres and impact of large insertions on vertebrate speciation.</title>
        <authorList>
            <person name="Ichikawa K."/>
            <person name="Yoshimura J."/>
            <person name="Morishita S."/>
        </authorList>
    </citation>
    <scope>NUCLEOTIDE SEQUENCE</scope>
    <source>
        <strain evidence="4 5">HNI</strain>
    </source>
</reference>
<dbReference type="InterPro" id="IPR019393">
    <property type="entry name" value="WASH_strumpellin"/>
</dbReference>
<dbReference type="AlphaFoldDB" id="A0A3P9MM23"/>
<evidence type="ECO:0000256" key="3">
    <source>
        <dbReference type="ARBA" id="ARBA00029945"/>
    </source>
</evidence>
<evidence type="ECO:0000313" key="5">
    <source>
        <dbReference type="Proteomes" id="UP000265180"/>
    </source>
</evidence>
<sequence length="1132" mass="130756">MVDFLAENNLCGQAVLRIVSRGNAIIAELLRLSDFIPTVFRLKDKSDQQKYGDIICDFSYFKGPEYYEGKLEAKPELQDLDEEFRENNIEILSRFYLAFESVHKYIVDLNRYLDDLHEGVYIQQTLETVLLNEDGKQLLCEALYLYGVMLLVIDQKIEGEVRERMLVSYYRYSAARSSGDSNLDDICKLLRSTGFSSQPGAKRPANYPESYFQRVPISTTFISMVIGRLRSDDIYNQVSAYPLPEHRSTALANQAAMLYVCLFFYPSILQTQQAKMREIVDKYFPDNWVISIYMGITVNLIEAWEPYKAAKTALNYTLDAANIKEQASRYAASMESLRPQVQQLLKEGFLREEIILDNIPKLLNCLRDCNVAIRWLMLHSAESAYDPNNKRLRQIKDQVLNDSKYNPKTLFQLLLDTAQFEFTLKEMFKQMLSEKQIKWENYKKEGSERMMELAEVFSGVKPLTRVEKNENLQAWFREISKQIESLNYEDSTAAGRKTVQLIQALIEVQEFHQLESNLQVCQFLADTRKFLHHMIRTINIKEEVLITMQIVGDLSYAWQIIDSFTSIMQESIRVNPSMVTKLRATFLKLASALDLPLLRINQANSADLLSVSQFYSGELVAYVRKVLQIIPESMFTSLAKIIKLQIHDIMEVPTRLDKDKLKDYSQLAARYEVDPKQLLEDGIRKELVKRVAYALHKGLIFNPKAKPSELMPKLKEMAATMDGFYRSFEYIQDYVSIYGLKIWQEEVSRIINYNVEQECNSFLRTKIQDWQSVHQSTHIPIPKFPSVDESGTFIGRLCREILRITDPKVTCYIDQMNTWYDLKSHQEVTNKRLFSEIQNTLGTFGLNGLDRLLCFMIVRELQNFLTMLQKSILKDKALVEVFKTVLAAVNPVQGIVGNASKVYTSAVAKSQKIWGPYLEAIMKVGQMQILRQQIANELNFSCKFDSKHLAAALENLNKSLLADIEAHYQDPSLPYPKEENTLLYEITAYLEAAGIHNPLSKIYITTKRLPYFPIINLLFIIAQLPKLQYNKNQGMTCKKATDPVDWPPLVLGLLTLLKQFHSRYTQHFLALLGQFIRSVMEQCTSQKIPEMPSDVVGALMFLEDYVKYTKLSRKVVEAHVPSFIFDEFRTIL</sequence>
<dbReference type="Proteomes" id="UP000265180">
    <property type="component" value="Chromosome 16"/>
</dbReference>
<dbReference type="PANTHER" id="PTHR15691">
    <property type="entry name" value="WASH COMPLEX SUBUNIT 5"/>
    <property type="match status" value="1"/>
</dbReference>
<dbReference type="Pfam" id="PF10266">
    <property type="entry name" value="Strumpellin"/>
    <property type="match status" value="1"/>
</dbReference>
<accession>A0A3P9MM23</accession>
<evidence type="ECO:0000256" key="2">
    <source>
        <dbReference type="ARBA" id="ARBA00013581"/>
    </source>
</evidence>
<name>A0A3P9MM23_ORYLA</name>
<organism evidence="4 5">
    <name type="scientific">Oryzias latipes</name>
    <name type="common">Japanese rice fish</name>
    <name type="synonym">Japanese killifish</name>
    <dbReference type="NCBI Taxonomy" id="8090"/>
    <lineage>
        <taxon>Eukaryota</taxon>
        <taxon>Metazoa</taxon>
        <taxon>Chordata</taxon>
        <taxon>Craniata</taxon>
        <taxon>Vertebrata</taxon>
        <taxon>Euteleostomi</taxon>
        <taxon>Actinopterygii</taxon>
        <taxon>Neopterygii</taxon>
        <taxon>Teleostei</taxon>
        <taxon>Neoteleostei</taxon>
        <taxon>Acanthomorphata</taxon>
        <taxon>Ovalentaria</taxon>
        <taxon>Atherinomorphae</taxon>
        <taxon>Beloniformes</taxon>
        <taxon>Adrianichthyidae</taxon>
        <taxon>Oryziinae</taxon>
        <taxon>Oryzias</taxon>
    </lineage>
</organism>
<comment type="similarity">
    <text evidence="1">Belongs to the strumpellin family.</text>
</comment>
<dbReference type="GO" id="GO:0071203">
    <property type="term" value="C:WASH complex"/>
    <property type="evidence" value="ECO:0007669"/>
    <property type="project" value="InterPro"/>
</dbReference>
<dbReference type="Ensembl" id="ENSORLT00020028448.1">
    <property type="protein sequence ID" value="ENSORLP00020034044.1"/>
    <property type="gene ID" value="ENSORLG00020020443.1"/>
</dbReference>